<accession>A0AAV4Y042</accession>
<dbReference type="Proteomes" id="UP001054945">
    <property type="component" value="Unassembled WGS sequence"/>
</dbReference>
<dbReference type="AlphaFoldDB" id="A0AAV4Y042"/>
<reference evidence="1 2" key="1">
    <citation type="submission" date="2021-06" db="EMBL/GenBank/DDBJ databases">
        <title>Caerostris extrusa draft genome.</title>
        <authorList>
            <person name="Kono N."/>
            <person name="Arakawa K."/>
        </authorList>
    </citation>
    <scope>NUCLEOTIDE SEQUENCE [LARGE SCALE GENOMIC DNA]</scope>
</reference>
<gene>
    <name evidence="1" type="ORF">CEXT_123281</name>
</gene>
<name>A0AAV4Y042_CAEEX</name>
<comment type="caution">
    <text evidence="1">The sequence shown here is derived from an EMBL/GenBank/DDBJ whole genome shotgun (WGS) entry which is preliminary data.</text>
</comment>
<dbReference type="EMBL" id="BPLR01018512">
    <property type="protein sequence ID" value="GIZ00169.1"/>
    <property type="molecule type" value="Genomic_DNA"/>
</dbReference>
<evidence type="ECO:0000313" key="1">
    <source>
        <dbReference type="EMBL" id="GIZ00169.1"/>
    </source>
</evidence>
<organism evidence="1 2">
    <name type="scientific">Caerostris extrusa</name>
    <name type="common">Bark spider</name>
    <name type="synonym">Caerostris bankana</name>
    <dbReference type="NCBI Taxonomy" id="172846"/>
    <lineage>
        <taxon>Eukaryota</taxon>
        <taxon>Metazoa</taxon>
        <taxon>Ecdysozoa</taxon>
        <taxon>Arthropoda</taxon>
        <taxon>Chelicerata</taxon>
        <taxon>Arachnida</taxon>
        <taxon>Araneae</taxon>
        <taxon>Araneomorphae</taxon>
        <taxon>Entelegynae</taxon>
        <taxon>Araneoidea</taxon>
        <taxon>Araneidae</taxon>
        <taxon>Caerostris</taxon>
    </lineage>
</organism>
<sequence>MLAYPKQFIPADTRIALGSPCNSAQSGDRWELLETIMMSQLGEYMGVYDQFAGTSETFSDICTDTILVMHVRI</sequence>
<proteinExistence type="predicted"/>
<keyword evidence="2" id="KW-1185">Reference proteome</keyword>
<evidence type="ECO:0000313" key="2">
    <source>
        <dbReference type="Proteomes" id="UP001054945"/>
    </source>
</evidence>
<protein>
    <submittedName>
        <fullName evidence="1">Uncharacterized protein</fullName>
    </submittedName>
</protein>